<evidence type="ECO:0000256" key="2">
    <source>
        <dbReference type="ARBA" id="ARBA00023002"/>
    </source>
</evidence>
<evidence type="ECO:0000256" key="1">
    <source>
        <dbReference type="ARBA" id="ARBA00006484"/>
    </source>
</evidence>
<dbReference type="EC" id="1.1.1.184" evidence="4"/>
<dbReference type="Proteomes" id="UP000002705">
    <property type="component" value="Chromosome 3"/>
</dbReference>
<protein>
    <submittedName>
        <fullName evidence="4">Short-chain dehydrogenase/reductase SDR</fullName>
        <ecNumber evidence="4">1.1.1.184</ecNumber>
    </submittedName>
</protein>
<evidence type="ECO:0000313" key="5">
    <source>
        <dbReference type="Proteomes" id="UP000002705"/>
    </source>
</evidence>
<evidence type="ECO:0000313" key="4">
    <source>
        <dbReference type="EMBL" id="ABB05943.1"/>
    </source>
</evidence>
<dbReference type="Gene3D" id="3.40.50.720">
    <property type="entry name" value="NAD(P)-binding Rossmann-like Domain"/>
    <property type="match status" value="1"/>
</dbReference>
<name>Q39NM3_BURL3</name>
<keyword evidence="5" id="KW-1185">Reference proteome</keyword>
<organism evidence="4 5">
    <name type="scientific">Burkholderia lata (strain ATCC 17760 / DSM 23089 / LMG 22485 / NCIMB 9086 / R18194 / 383)</name>
    <dbReference type="NCBI Taxonomy" id="482957"/>
    <lineage>
        <taxon>Bacteria</taxon>
        <taxon>Pseudomonadati</taxon>
        <taxon>Pseudomonadota</taxon>
        <taxon>Betaproteobacteria</taxon>
        <taxon>Burkholderiales</taxon>
        <taxon>Burkholderiaceae</taxon>
        <taxon>Burkholderia</taxon>
        <taxon>Burkholderia cepacia complex</taxon>
    </lineage>
</organism>
<dbReference type="PRINTS" id="PR00081">
    <property type="entry name" value="GDHRDH"/>
</dbReference>
<proteinExistence type="inferred from homology"/>
<dbReference type="PATRIC" id="fig|482957.22.peg.7432"/>
<dbReference type="KEGG" id="bur:Bcep18194_C6897"/>
<dbReference type="Pfam" id="PF00106">
    <property type="entry name" value="adh_short"/>
    <property type="match status" value="1"/>
</dbReference>
<comment type="similarity">
    <text evidence="1 3">Belongs to the short-chain dehydrogenases/reductases (SDR) family.</text>
</comment>
<keyword evidence="2 4" id="KW-0560">Oxidoreductase</keyword>
<dbReference type="SUPFAM" id="SSF51735">
    <property type="entry name" value="NAD(P)-binding Rossmann-fold domains"/>
    <property type="match status" value="1"/>
</dbReference>
<dbReference type="PRINTS" id="PR00080">
    <property type="entry name" value="SDRFAMILY"/>
</dbReference>
<sequence length="290" mass="31679">MSRPPMPSWLCPRTCADEARLRRMLAGKTILITGASSGIGAAAARLLAQPGVRLLLVARNEARLADVCRQTTAKGASVHYYCVDFAEMSQVHALGDRIEAEVPAIDVMISNAGKSIRRRVTDGEQLLRDALRCNQINHVAPVALLSRILPLMMARGAGQVVNVSTVSARLPATPYWAAYQSSKSAFDMWFQSVAGELCANGVDLGSVYLPLVHTPMSAPSAVFERVPGMSAEQAAGVLAYALVSRRRRVAPWWLWPCEWLAILFRHPVDWMLAALHRRNTSQHASGKRDA</sequence>
<dbReference type="PANTHER" id="PTHR44196:SF1">
    <property type="entry name" value="DEHYDROGENASE_REDUCTASE SDR FAMILY MEMBER 7B"/>
    <property type="match status" value="1"/>
</dbReference>
<dbReference type="PANTHER" id="PTHR44196">
    <property type="entry name" value="DEHYDROGENASE/REDUCTASE SDR FAMILY MEMBER 7B"/>
    <property type="match status" value="1"/>
</dbReference>
<dbReference type="EMBL" id="CP000150">
    <property type="protein sequence ID" value="ABB05943.1"/>
    <property type="molecule type" value="Genomic_DNA"/>
</dbReference>
<dbReference type="AlphaFoldDB" id="Q39NM3"/>
<reference evidence="4" key="1">
    <citation type="submission" date="2009-01" db="EMBL/GenBank/DDBJ databases">
        <title>Complete sequence of chromosome 3 of Burkholderia sp. 383.</title>
        <authorList>
            <consortium name="US DOE Joint Genome Institute"/>
            <person name="Copeland A."/>
            <person name="Lucas S."/>
            <person name="Lapidus A."/>
            <person name="Barry K."/>
            <person name="Detter J.C."/>
            <person name="Glavina T."/>
            <person name="Hammon N."/>
            <person name="Israni S."/>
            <person name="Pitluck S."/>
            <person name="Chain P."/>
            <person name="Malfatti S."/>
            <person name="Shin M."/>
            <person name="Vergez L."/>
            <person name="Schmutz J."/>
            <person name="Larimer F."/>
            <person name="Land M."/>
            <person name="Kyrpides N."/>
            <person name="Lykidis A."/>
            <person name="Richardson P."/>
        </authorList>
    </citation>
    <scope>NUCLEOTIDE SEQUENCE</scope>
    <source>
        <strain evidence="4">383</strain>
    </source>
</reference>
<dbReference type="GO" id="GO:0016020">
    <property type="term" value="C:membrane"/>
    <property type="evidence" value="ECO:0007669"/>
    <property type="project" value="TreeGrafter"/>
</dbReference>
<gene>
    <name evidence="4" type="ordered locus">Bcep18194_C6897</name>
</gene>
<dbReference type="GO" id="GO:0004090">
    <property type="term" value="F:carbonyl reductase (NADPH) activity"/>
    <property type="evidence" value="ECO:0007669"/>
    <property type="project" value="UniProtKB-EC"/>
</dbReference>
<accession>Q39NM3</accession>
<dbReference type="InterPro" id="IPR002347">
    <property type="entry name" value="SDR_fam"/>
</dbReference>
<dbReference type="HOGENOM" id="CLU_010194_2_1_4"/>
<dbReference type="InterPro" id="IPR036291">
    <property type="entry name" value="NAD(P)-bd_dom_sf"/>
</dbReference>
<evidence type="ECO:0000256" key="3">
    <source>
        <dbReference type="RuleBase" id="RU000363"/>
    </source>
</evidence>